<dbReference type="AlphaFoldDB" id="A0A8S1IUQ3"/>
<name>A0A8S1IUQ3_9CHLO</name>
<organism evidence="2 3">
    <name type="scientific">Ostreobium quekettii</name>
    <dbReference type="NCBI Taxonomy" id="121088"/>
    <lineage>
        <taxon>Eukaryota</taxon>
        <taxon>Viridiplantae</taxon>
        <taxon>Chlorophyta</taxon>
        <taxon>core chlorophytes</taxon>
        <taxon>Ulvophyceae</taxon>
        <taxon>TCBD clade</taxon>
        <taxon>Bryopsidales</taxon>
        <taxon>Ostreobineae</taxon>
        <taxon>Ostreobiaceae</taxon>
        <taxon>Ostreobium</taxon>
    </lineage>
</organism>
<evidence type="ECO:0000313" key="2">
    <source>
        <dbReference type="EMBL" id="CAD7698641.1"/>
    </source>
</evidence>
<feature type="compositionally biased region" description="Polar residues" evidence="1">
    <location>
        <begin position="117"/>
        <end position="126"/>
    </location>
</feature>
<feature type="region of interest" description="Disordered" evidence="1">
    <location>
        <begin position="207"/>
        <end position="238"/>
    </location>
</feature>
<comment type="caution">
    <text evidence="2">The sequence shown here is derived from an EMBL/GenBank/DDBJ whole genome shotgun (WGS) entry which is preliminary data.</text>
</comment>
<proteinExistence type="predicted"/>
<gene>
    <name evidence="2" type="ORF">OSTQU699_LOCUS4002</name>
</gene>
<dbReference type="EMBL" id="CAJHUC010000864">
    <property type="protein sequence ID" value="CAD7698641.1"/>
    <property type="molecule type" value="Genomic_DNA"/>
</dbReference>
<keyword evidence="3" id="KW-1185">Reference proteome</keyword>
<evidence type="ECO:0000313" key="3">
    <source>
        <dbReference type="Proteomes" id="UP000708148"/>
    </source>
</evidence>
<feature type="compositionally biased region" description="Polar residues" evidence="1">
    <location>
        <begin position="214"/>
        <end position="236"/>
    </location>
</feature>
<sequence>MAHCSSTGNAGCPSGVPTPAPVGNPSAWLPKAETAPGCTQNPPVENDWWSPVDAEVQAALMWAVWRLNLGGHVPRPPLPPCQSMGCGPFTDTSGTQSLPPGETSCAGTDKFSPPKSADQTTQQQQVGRDRKRQRQCMSEDKPTDKAIHGFETISMALQRCSTFRPSTPCSVPPTTQDIHTSWRFSRQPLASVAPMASNPANEFSNVENARQRQGEQSGWPSCSGNLSMATTPSAGSGMTPESIGMLLGAMGASSLLHNQGMQQNYLVQMLMHSQGLQQELLRMGGRAKGNEQSTMSGVAPKLDGEGSSQLLNLLMQSGWNPSEAMSGVWQQSPQMPQN</sequence>
<reference evidence="2" key="1">
    <citation type="submission" date="2020-12" db="EMBL/GenBank/DDBJ databases">
        <authorList>
            <person name="Iha C."/>
        </authorList>
    </citation>
    <scope>NUCLEOTIDE SEQUENCE</scope>
</reference>
<evidence type="ECO:0000256" key="1">
    <source>
        <dbReference type="SAM" id="MobiDB-lite"/>
    </source>
</evidence>
<feature type="region of interest" description="Disordered" evidence="1">
    <location>
        <begin position="23"/>
        <end position="46"/>
    </location>
</feature>
<protein>
    <submittedName>
        <fullName evidence="2">Uncharacterized protein</fullName>
    </submittedName>
</protein>
<dbReference type="Proteomes" id="UP000708148">
    <property type="component" value="Unassembled WGS sequence"/>
</dbReference>
<feature type="region of interest" description="Disordered" evidence="1">
    <location>
        <begin position="89"/>
        <end position="145"/>
    </location>
</feature>
<accession>A0A8S1IUQ3</accession>